<evidence type="ECO:0000256" key="1">
    <source>
        <dbReference type="SAM" id="SignalP"/>
    </source>
</evidence>
<dbReference type="AlphaFoldDB" id="A0A4C1SK36"/>
<reference evidence="2 3" key="1">
    <citation type="journal article" date="2019" name="Commun. Biol.">
        <title>The bagworm genome reveals a unique fibroin gene that provides high tensile strength.</title>
        <authorList>
            <person name="Kono N."/>
            <person name="Nakamura H."/>
            <person name="Ohtoshi R."/>
            <person name="Tomita M."/>
            <person name="Numata K."/>
            <person name="Arakawa K."/>
        </authorList>
    </citation>
    <scope>NUCLEOTIDE SEQUENCE [LARGE SCALE GENOMIC DNA]</scope>
</reference>
<dbReference type="Proteomes" id="UP000299102">
    <property type="component" value="Unassembled WGS sequence"/>
</dbReference>
<evidence type="ECO:0000313" key="2">
    <source>
        <dbReference type="EMBL" id="GBP02499.1"/>
    </source>
</evidence>
<feature type="chain" id="PRO_5020028489" evidence="1">
    <location>
        <begin position="21"/>
        <end position="90"/>
    </location>
</feature>
<accession>A0A4C1SK36</accession>
<sequence>MKLFISLLFLSVCALSAAQASLGLEQIFGAKSGFAGMQPAKFFRSIVLQSEAQKLLANPDLSDDLRLRVLDSVANAEQGFSDCSSPYMLP</sequence>
<dbReference type="EMBL" id="BGZK01003553">
    <property type="protein sequence ID" value="GBP02499.1"/>
    <property type="molecule type" value="Genomic_DNA"/>
</dbReference>
<keyword evidence="3" id="KW-1185">Reference proteome</keyword>
<protein>
    <submittedName>
        <fullName evidence="2">Uncharacterized protein</fullName>
    </submittedName>
</protein>
<name>A0A4C1SK36_EUMVA</name>
<feature type="signal peptide" evidence="1">
    <location>
        <begin position="1"/>
        <end position="20"/>
    </location>
</feature>
<gene>
    <name evidence="2" type="ORF">EVAR_70186_1</name>
</gene>
<keyword evidence="1" id="KW-0732">Signal</keyword>
<evidence type="ECO:0000313" key="3">
    <source>
        <dbReference type="Proteomes" id="UP000299102"/>
    </source>
</evidence>
<dbReference type="OrthoDB" id="8062006at2759"/>
<comment type="caution">
    <text evidence="2">The sequence shown here is derived from an EMBL/GenBank/DDBJ whole genome shotgun (WGS) entry which is preliminary data.</text>
</comment>
<organism evidence="2 3">
    <name type="scientific">Eumeta variegata</name>
    <name type="common">Bagworm moth</name>
    <name type="synonym">Eumeta japonica</name>
    <dbReference type="NCBI Taxonomy" id="151549"/>
    <lineage>
        <taxon>Eukaryota</taxon>
        <taxon>Metazoa</taxon>
        <taxon>Ecdysozoa</taxon>
        <taxon>Arthropoda</taxon>
        <taxon>Hexapoda</taxon>
        <taxon>Insecta</taxon>
        <taxon>Pterygota</taxon>
        <taxon>Neoptera</taxon>
        <taxon>Endopterygota</taxon>
        <taxon>Lepidoptera</taxon>
        <taxon>Glossata</taxon>
        <taxon>Ditrysia</taxon>
        <taxon>Tineoidea</taxon>
        <taxon>Psychidae</taxon>
        <taxon>Oiketicinae</taxon>
        <taxon>Eumeta</taxon>
    </lineage>
</organism>
<proteinExistence type="predicted"/>